<feature type="compositionally biased region" description="Basic and acidic residues" evidence="5">
    <location>
        <begin position="42"/>
        <end position="52"/>
    </location>
</feature>
<keyword evidence="9" id="KW-1185">Reference proteome</keyword>
<gene>
    <name evidence="8" type="primary">FIP1L1</name>
    <name evidence="8" type="ORF">PHYBOEH_005160</name>
</gene>
<dbReference type="PANTHER" id="PTHR13484:SF0">
    <property type="entry name" value="PRE-MRNA 3'-END-PROCESSING FACTOR FIP1"/>
    <property type="match status" value="1"/>
</dbReference>
<dbReference type="InterPro" id="IPR007854">
    <property type="entry name" value="Fip1_dom"/>
</dbReference>
<feature type="transmembrane region" description="Helical" evidence="6">
    <location>
        <begin position="397"/>
        <end position="417"/>
    </location>
</feature>
<dbReference type="EMBL" id="JAGDFL010000271">
    <property type="protein sequence ID" value="KAG7394460.1"/>
    <property type="molecule type" value="Genomic_DNA"/>
</dbReference>
<accession>A0A8T1WRP0</accession>
<dbReference type="PANTHER" id="PTHR13484">
    <property type="entry name" value="FIP1-LIKE 1 PROTEIN"/>
    <property type="match status" value="1"/>
</dbReference>
<dbReference type="OrthoDB" id="1917198at2759"/>
<keyword evidence="3" id="KW-0507">mRNA processing</keyword>
<evidence type="ECO:0000313" key="8">
    <source>
        <dbReference type="EMBL" id="KAG7394460.1"/>
    </source>
</evidence>
<evidence type="ECO:0000256" key="3">
    <source>
        <dbReference type="ARBA" id="ARBA00022664"/>
    </source>
</evidence>
<comment type="subcellular location">
    <subcellularLocation>
        <location evidence="1">Nucleus</location>
    </subcellularLocation>
</comment>
<organism evidence="8 9">
    <name type="scientific">Phytophthora boehmeriae</name>
    <dbReference type="NCBI Taxonomy" id="109152"/>
    <lineage>
        <taxon>Eukaryota</taxon>
        <taxon>Sar</taxon>
        <taxon>Stramenopiles</taxon>
        <taxon>Oomycota</taxon>
        <taxon>Peronosporomycetes</taxon>
        <taxon>Peronosporales</taxon>
        <taxon>Peronosporaceae</taxon>
        <taxon>Phytophthora</taxon>
    </lineage>
</organism>
<evidence type="ECO:0000256" key="2">
    <source>
        <dbReference type="ARBA" id="ARBA00007459"/>
    </source>
</evidence>
<evidence type="ECO:0000256" key="4">
    <source>
        <dbReference type="ARBA" id="ARBA00023242"/>
    </source>
</evidence>
<dbReference type="Pfam" id="PF05182">
    <property type="entry name" value="Fip1"/>
    <property type="match status" value="1"/>
</dbReference>
<sequence>MEDEEFGEDVLVTTQRNGVSVKEEAKTEESRATWEDNGDAPVKSEAEKSQSKEEDDEDEELYGGVSIKLNASATSQAEASAAAAAAGVSSKPSGADPTESDDDEDDEDVAIVLSNDHAGAKPTLRFTGGGNRYVRGSFGGPQPGGPGAPGAGGMTGTRQPGDLGGSTVDGVDDMAMFGGRRTAFDVDIDLLEDRPWRKPGVDISDYFNYGFDEHSWRDNKLCGNAKLKCKVGRVERTDFLVLAETIRLEIGEAVDSQVDHHEVALADLWDLRHGAGILEWGHRRVLSCNKTGMGLPWAGHGGQVQAEDHLGWAAQVAAEAEEGVVLLMSVVAAARTIAMTETRPGTAVVDQGRQVVIAPDLVTDHAGRRPGVAAIGMIMGRKIPMIRAEVATRSETVIGDVIAIVNASVAVIATVTMTGIVNAHVIVIVIANVIVAVTAIGTVTVVVGSGTTIGGVQGNGMVMAGEEEGRGTRRKTEELAAVAKEAAGVRDPVTGTHVNARVAMRAHLAVVEVVAATTSVTNGGIRLQNACIQLGRAVLRPRKAPGYFI</sequence>
<dbReference type="InterPro" id="IPR051187">
    <property type="entry name" value="Pre-mRNA_3'-end_processing_reg"/>
</dbReference>
<dbReference type="GO" id="GO:0006397">
    <property type="term" value="P:mRNA processing"/>
    <property type="evidence" value="ECO:0007669"/>
    <property type="project" value="UniProtKB-KW"/>
</dbReference>
<keyword evidence="6" id="KW-0472">Membrane</keyword>
<dbReference type="Proteomes" id="UP000693981">
    <property type="component" value="Unassembled WGS sequence"/>
</dbReference>
<evidence type="ECO:0000256" key="5">
    <source>
        <dbReference type="SAM" id="MobiDB-lite"/>
    </source>
</evidence>
<evidence type="ECO:0000259" key="7">
    <source>
        <dbReference type="Pfam" id="PF05182"/>
    </source>
</evidence>
<feature type="domain" description="Pre-mRNA polyadenylation factor Fip1" evidence="7">
    <location>
        <begin position="185"/>
        <end position="217"/>
    </location>
</feature>
<dbReference type="AlphaFoldDB" id="A0A8T1WRP0"/>
<feature type="compositionally biased region" description="Low complexity" evidence="5">
    <location>
        <begin position="71"/>
        <end position="95"/>
    </location>
</feature>
<keyword evidence="6" id="KW-0812">Transmembrane</keyword>
<feature type="compositionally biased region" description="Acidic residues" evidence="5">
    <location>
        <begin position="98"/>
        <end position="109"/>
    </location>
</feature>
<reference evidence="8" key="1">
    <citation type="submission" date="2021-02" db="EMBL/GenBank/DDBJ databases">
        <authorList>
            <person name="Palmer J.M."/>
        </authorList>
    </citation>
    <scope>NUCLEOTIDE SEQUENCE</scope>
    <source>
        <strain evidence="8">SCRP23</strain>
    </source>
</reference>
<evidence type="ECO:0000256" key="6">
    <source>
        <dbReference type="SAM" id="Phobius"/>
    </source>
</evidence>
<name>A0A8T1WRP0_9STRA</name>
<keyword evidence="4" id="KW-0539">Nucleus</keyword>
<dbReference type="GO" id="GO:0005847">
    <property type="term" value="C:mRNA cleavage and polyadenylation specificity factor complex"/>
    <property type="evidence" value="ECO:0007669"/>
    <property type="project" value="TreeGrafter"/>
</dbReference>
<evidence type="ECO:0000313" key="9">
    <source>
        <dbReference type="Proteomes" id="UP000693981"/>
    </source>
</evidence>
<evidence type="ECO:0000256" key="1">
    <source>
        <dbReference type="ARBA" id="ARBA00004123"/>
    </source>
</evidence>
<feature type="transmembrane region" description="Helical" evidence="6">
    <location>
        <begin position="423"/>
        <end position="447"/>
    </location>
</feature>
<comment type="similarity">
    <text evidence="2">Belongs to the FIP1 family.</text>
</comment>
<proteinExistence type="inferred from homology"/>
<comment type="caution">
    <text evidence="8">The sequence shown here is derived from an EMBL/GenBank/DDBJ whole genome shotgun (WGS) entry which is preliminary data.</text>
</comment>
<feature type="compositionally biased region" description="Gly residues" evidence="5">
    <location>
        <begin position="127"/>
        <end position="155"/>
    </location>
</feature>
<feature type="compositionally biased region" description="Basic and acidic residues" evidence="5">
    <location>
        <begin position="21"/>
        <end position="34"/>
    </location>
</feature>
<keyword evidence="6" id="KW-1133">Transmembrane helix</keyword>
<protein>
    <submittedName>
        <fullName evidence="8">Pre-mRNA 3-end-processing factor fip1l1</fullName>
    </submittedName>
</protein>
<feature type="region of interest" description="Disordered" evidence="5">
    <location>
        <begin position="1"/>
        <end position="167"/>
    </location>
</feature>